<proteinExistence type="predicted"/>
<keyword evidence="3" id="KW-1185">Reference proteome</keyword>
<dbReference type="GeneID" id="62234459"/>
<dbReference type="RefSeq" id="XP_038808487.1">
    <property type="nucleotide sequence ID" value="XM_038955309.1"/>
</dbReference>
<feature type="compositionally biased region" description="Polar residues" evidence="1">
    <location>
        <begin position="1"/>
        <end position="12"/>
    </location>
</feature>
<evidence type="ECO:0000313" key="2">
    <source>
        <dbReference type="EMBL" id="KAF7923868.1"/>
    </source>
</evidence>
<name>A0ABQ7IHW2_9HELO</name>
<comment type="caution">
    <text evidence="2">The sequence shown here is derived from an EMBL/GenBank/DDBJ whole genome shotgun (WGS) entry which is preliminary data.</text>
</comment>
<organism evidence="2 3">
    <name type="scientific">Botrytis deweyae</name>
    <dbReference type="NCBI Taxonomy" id="2478750"/>
    <lineage>
        <taxon>Eukaryota</taxon>
        <taxon>Fungi</taxon>
        <taxon>Dikarya</taxon>
        <taxon>Ascomycota</taxon>
        <taxon>Pezizomycotina</taxon>
        <taxon>Leotiomycetes</taxon>
        <taxon>Helotiales</taxon>
        <taxon>Sclerotiniaceae</taxon>
        <taxon>Botrytis</taxon>
    </lineage>
</organism>
<gene>
    <name evidence="2" type="ORF">EAE98_007686</name>
</gene>
<feature type="region of interest" description="Disordered" evidence="1">
    <location>
        <begin position="1"/>
        <end position="50"/>
    </location>
</feature>
<evidence type="ECO:0000313" key="3">
    <source>
        <dbReference type="Proteomes" id="UP000783213"/>
    </source>
</evidence>
<dbReference type="Proteomes" id="UP000783213">
    <property type="component" value="Unassembled WGS sequence"/>
</dbReference>
<evidence type="ECO:0000256" key="1">
    <source>
        <dbReference type="SAM" id="MobiDB-lite"/>
    </source>
</evidence>
<accession>A0ABQ7IHW2</accession>
<protein>
    <submittedName>
        <fullName evidence="2">Uncharacterized protein</fullName>
    </submittedName>
</protein>
<sequence>MTSSNDTKSASAPQKDEAPFNLLSDPSHKPEGAPPKISDNTDPDTPNEHQSLAQRIHERVLYIRAVMNYLKRSDSVTEYEKQINRLEIYIESLDEQLVCFQQLRGRRSSPEWRGKCEEGIASTEKFKEIFETGKKMLCLTLRSKTVDSEIHQLLAEKQSTVGKISDLKLRLDRFQWEGSNQ</sequence>
<feature type="compositionally biased region" description="Polar residues" evidence="1">
    <location>
        <begin position="38"/>
        <end position="50"/>
    </location>
</feature>
<reference evidence="2 3" key="1">
    <citation type="journal article" date="2020" name="Genome Biol. Evol.">
        <title>Comparative genomics of Sclerotiniaceae.</title>
        <authorList>
            <person name="Valero Jimenez C.A."/>
            <person name="Steentjes M."/>
            <person name="Scholten O.E."/>
            <person name="Van Kan J.A.L."/>
        </authorList>
    </citation>
    <scope>NUCLEOTIDE SEQUENCE [LARGE SCALE GENOMIC DNA]</scope>
    <source>
        <strain evidence="2 3">B1</strain>
    </source>
</reference>
<dbReference type="EMBL" id="RCSX01000018">
    <property type="protein sequence ID" value="KAF7923868.1"/>
    <property type="molecule type" value="Genomic_DNA"/>
</dbReference>